<dbReference type="SUPFAM" id="SSF51735">
    <property type="entry name" value="NAD(P)-binding Rossmann-fold domains"/>
    <property type="match status" value="1"/>
</dbReference>
<dbReference type="EC" id="1.-.-.-" evidence="4"/>
<sequence length="235" mass="25203">MAQLQGKTAIITGASSGIGAGIAKELAREGANVVLAARSIEKLAEVEREINEQGNGKVLTIQTDVTNKQNVEDLVKKAEEAYDHVDIFVNNAGQMLSSQVRLGKVDEWESMIDVNIKGVLFGIHSVLPSMLERSSGHIINIASVSGFEVTKTSTVYSATKFAVRAISAGLEKELAKTGVRVTNISPGMVDTSLGNGSPRNNERKKLEPKDIAKAVVYAVTQPDYVNVNEITVRPV</sequence>
<dbReference type="InterPro" id="IPR036291">
    <property type="entry name" value="NAD(P)-bd_dom_sf"/>
</dbReference>
<gene>
    <name evidence="4" type="ORF">ACFSFW_19420</name>
</gene>
<evidence type="ECO:0000313" key="5">
    <source>
        <dbReference type="Proteomes" id="UP001597227"/>
    </source>
</evidence>
<comment type="similarity">
    <text evidence="1 3">Belongs to the short-chain dehydrogenases/reductases (SDR) family.</text>
</comment>
<protein>
    <submittedName>
        <fullName evidence="4">SDR family oxidoreductase</fullName>
        <ecNumber evidence="4">1.-.-.-</ecNumber>
    </submittedName>
</protein>
<dbReference type="Proteomes" id="UP001597227">
    <property type="component" value="Unassembled WGS sequence"/>
</dbReference>
<dbReference type="PRINTS" id="PR00080">
    <property type="entry name" value="SDRFAMILY"/>
</dbReference>
<name>A0ABW4MS70_9BACI</name>
<dbReference type="Pfam" id="PF00106">
    <property type="entry name" value="adh_short"/>
    <property type="match status" value="1"/>
</dbReference>
<dbReference type="GO" id="GO:0016491">
    <property type="term" value="F:oxidoreductase activity"/>
    <property type="evidence" value="ECO:0007669"/>
    <property type="project" value="UniProtKB-KW"/>
</dbReference>
<dbReference type="PANTHER" id="PTHR43115">
    <property type="entry name" value="DEHYDROGENASE/REDUCTASE SDR FAMILY MEMBER 11"/>
    <property type="match status" value="1"/>
</dbReference>
<evidence type="ECO:0000256" key="2">
    <source>
        <dbReference type="ARBA" id="ARBA00023002"/>
    </source>
</evidence>
<dbReference type="PIRSF" id="PIRSF000126">
    <property type="entry name" value="11-beta-HSD1"/>
    <property type="match status" value="1"/>
</dbReference>
<evidence type="ECO:0000256" key="3">
    <source>
        <dbReference type="RuleBase" id="RU000363"/>
    </source>
</evidence>
<accession>A0ABW4MS70</accession>
<dbReference type="RefSeq" id="WP_304220576.1">
    <property type="nucleotide sequence ID" value="NZ_JBHUEK010000028.1"/>
</dbReference>
<evidence type="ECO:0000256" key="1">
    <source>
        <dbReference type="ARBA" id="ARBA00006484"/>
    </source>
</evidence>
<evidence type="ECO:0000313" key="4">
    <source>
        <dbReference type="EMBL" id="MFD1780826.1"/>
    </source>
</evidence>
<dbReference type="PRINTS" id="PR00081">
    <property type="entry name" value="GDHRDH"/>
</dbReference>
<dbReference type="InterPro" id="IPR002347">
    <property type="entry name" value="SDR_fam"/>
</dbReference>
<dbReference type="EMBL" id="JBHUEK010000028">
    <property type="protein sequence ID" value="MFD1780826.1"/>
    <property type="molecule type" value="Genomic_DNA"/>
</dbReference>
<comment type="caution">
    <text evidence="4">The sequence shown here is derived from an EMBL/GenBank/DDBJ whole genome shotgun (WGS) entry which is preliminary data.</text>
</comment>
<proteinExistence type="inferred from homology"/>
<dbReference type="Gene3D" id="3.40.50.720">
    <property type="entry name" value="NAD(P)-binding Rossmann-like Domain"/>
    <property type="match status" value="1"/>
</dbReference>
<organism evidence="4 5">
    <name type="scientific">Fredinandcohnia salidurans</name>
    <dbReference type="NCBI Taxonomy" id="2595041"/>
    <lineage>
        <taxon>Bacteria</taxon>
        <taxon>Bacillati</taxon>
        <taxon>Bacillota</taxon>
        <taxon>Bacilli</taxon>
        <taxon>Bacillales</taxon>
        <taxon>Bacillaceae</taxon>
        <taxon>Fredinandcohnia</taxon>
    </lineage>
</organism>
<keyword evidence="5" id="KW-1185">Reference proteome</keyword>
<dbReference type="PANTHER" id="PTHR43115:SF4">
    <property type="entry name" value="DEHYDROGENASE_REDUCTASE SDR FAMILY MEMBER 11"/>
    <property type="match status" value="1"/>
</dbReference>
<keyword evidence="2 4" id="KW-0560">Oxidoreductase</keyword>
<reference evidence="5" key="1">
    <citation type="journal article" date="2019" name="Int. J. Syst. Evol. Microbiol.">
        <title>The Global Catalogue of Microorganisms (GCM) 10K type strain sequencing project: providing services to taxonomists for standard genome sequencing and annotation.</title>
        <authorList>
            <consortium name="The Broad Institute Genomics Platform"/>
            <consortium name="The Broad Institute Genome Sequencing Center for Infectious Disease"/>
            <person name="Wu L."/>
            <person name="Ma J."/>
        </authorList>
    </citation>
    <scope>NUCLEOTIDE SEQUENCE [LARGE SCALE GENOMIC DNA]</scope>
    <source>
        <strain evidence="5">CCUG 15531</strain>
    </source>
</reference>